<dbReference type="Gene3D" id="3.50.50.60">
    <property type="entry name" value="FAD/NAD(P)-binding domain"/>
    <property type="match status" value="1"/>
</dbReference>
<dbReference type="InterPro" id="IPR004792">
    <property type="entry name" value="BaiN-like"/>
</dbReference>
<evidence type="ECO:0000313" key="6">
    <source>
        <dbReference type="EMBL" id="TLU71934.1"/>
    </source>
</evidence>
<keyword evidence="2" id="KW-0285">Flavoprotein</keyword>
<dbReference type="NCBIfam" id="TIGR00275">
    <property type="entry name" value="aminoacetone oxidase family FAD-binding enzyme"/>
    <property type="match status" value="1"/>
</dbReference>
<dbReference type="RefSeq" id="WP_138327006.1">
    <property type="nucleotide sequence ID" value="NZ_VCDI01000005.1"/>
</dbReference>
<reference evidence="6 7" key="1">
    <citation type="submission" date="2019-05" db="EMBL/GenBank/DDBJ databases">
        <authorList>
            <person name="Pankratov T."/>
            <person name="Grouzdev D."/>
        </authorList>
    </citation>
    <scope>NUCLEOTIDE SEQUENCE [LARGE SCALE GENOMIC DNA]</scope>
    <source>
        <strain evidence="6 7">KEBCLARHB70R</strain>
    </source>
</reference>
<dbReference type="Gene3D" id="1.10.8.260">
    <property type="entry name" value="HI0933 insert domain-like"/>
    <property type="match status" value="1"/>
</dbReference>
<evidence type="ECO:0000256" key="1">
    <source>
        <dbReference type="ARBA" id="ARBA00001974"/>
    </source>
</evidence>
<keyword evidence="3" id="KW-0274">FAD</keyword>
<evidence type="ECO:0000313" key="7">
    <source>
        <dbReference type="Proteomes" id="UP000305654"/>
    </source>
</evidence>
<comment type="caution">
    <text evidence="6">The sequence shown here is derived from an EMBL/GenBank/DDBJ whole genome shotgun (WGS) entry which is preliminary data.</text>
</comment>
<evidence type="ECO:0000259" key="4">
    <source>
        <dbReference type="Pfam" id="PF03486"/>
    </source>
</evidence>
<dbReference type="Pfam" id="PF22780">
    <property type="entry name" value="HI0933_like_1st"/>
    <property type="match status" value="1"/>
</dbReference>
<dbReference type="Pfam" id="PF03486">
    <property type="entry name" value="HI0933_like"/>
    <property type="match status" value="1"/>
</dbReference>
<keyword evidence="7" id="KW-1185">Reference proteome</keyword>
<feature type="domain" description="RsdA/BaiN/AoA(So)-like Rossmann fold-like" evidence="4">
    <location>
        <begin position="5"/>
        <end position="387"/>
    </location>
</feature>
<dbReference type="OrthoDB" id="9773233at2"/>
<dbReference type="InterPro" id="IPR036188">
    <property type="entry name" value="FAD/NAD-bd_sf"/>
</dbReference>
<name>A0A5R9J2T1_9PROT</name>
<gene>
    <name evidence="6" type="ORF">FE263_15400</name>
</gene>
<evidence type="ECO:0000256" key="2">
    <source>
        <dbReference type="ARBA" id="ARBA00022630"/>
    </source>
</evidence>
<dbReference type="Proteomes" id="UP000305654">
    <property type="component" value="Unassembled WGS sequence"/>
</dbReference>
<dbReference type="PRINTS" id="PR00411">
    <property type="entry name" value="PNDRDTASEI"/>
</dbReference>
<dbReference type="Gene3D" id="2.40.30.10">
    <property type="entry name" value="Translation factors"/>
    <property type="match status" value="1"/>
</dbReference>
<dbReference type="InterPro" id="IPR055178">
    <property type="entry name" value="RsdA/BaiN/AoA(So)-like_dom"/>
</dbReference>
<evidence type="ECO:0000256" key="3">
    <source>
        <dbReference type="ARBA" id="ARBA00022827"/>
    </source>
</evidence>
<dbReference type="InterPro" id="IPR057661">
    <property type="entry name" value="RsdA/BaiN/AoA(So)_Rossmann"/>
</dbReference>
<evidence type="ECO:0000259" key="5">
    <source>
        <dbReference type="Pfam" id="PF22780"/>
    </source>
</evidence>
<dbReference type="SUPFAM" id="SSF51905">
    <property type="entry name" value="FAD/NAD(P)-binding domain"/>
    <property type="match status" value="1"/>
</dbReference>
<comment type="cofactor">
    <cofactor evidence="1">
        <name>FAD</name>
        <dbReference type="ChEBI" id="CHEBI:57692"/>
    </cofactor>
</comment>
<feature type="domain" description="RsdA/BaiN/AoA(So)-like insert" evidence="5">
    <location>
        <begin position="187"/>
        <end position="334"/>
    </location>
</feature>
<dbReference type="AlphaFoldDB" id="A0A5R9J2T1"/>
<dbReference type="PRINTS" id="PR00368">
    <property type="entry name" value="FADPNR"/>
</dbReference>
<dbReference type="EMBL" id="VCDI01000005">
    <property type="protein sequence ID" value="TLU71934.1"/>
    <property type="molecule type" value="Genomic_DNA"/>
</dbReference>
<dbReference type="PANTHER" id="PTHR42887">
    <property type="entry name" value="OS12G0638800 PROTEIN"/>
    <property type="match status" value="1"/>
</dbReference>
<dbReference type="SUPFAM" id="SSF160996">
    <property type="entry name" value="HI0933 insert domain-like"/>
    <property type="match status" value="1"/>
</dbReference>
<proteinExistence type="predicted"/>
<accession>A0A5R9J2T1</accession>
<sequence length="389" mass="41477">MEAFDVVIIGAGAAGLMCAISAGRRGRRVLVLDHADSPGKKILISGGGRCNFTNREVRAENFLSGNRHFARSALARYRPEDFIALLQRHGIAWHEKTLGQLFCDGSARQVVAMLLAECEAAGVTLRCNCPVTDIGRSDRFRIETATGSVTASSLVLATGGLSIPKMGATGFAHEVAARFDLALTPIRPALVPLTFGGEDGAVMHALSGVALPVAATYGRTRFKEALLFTHRGLSGPAILQISSYWREGEPIALELLPDATRLLLERKRARPRAEARTVLGELLPTRLAQALAERHLPSQEIGNIPDRPLRQLGDLLGGWRLTPSGTEGYAKAEVTGGGIDTTGLSSRTMESTTVPGLFAIGEAVDVTGWLGGYNFQWAWASGWVAGEAA</sequence>
<organism evidence="6 7">
    <name type="scientific">Lichenicoccus roseus</name>
    <dbReference type="NCBI Taxonomy" id="2683649"/>
    <lineage>
        <taxon>Bacteria</taxon>
        <taxon>Pseudomonadati</taxon>
        <taxon>Pseudomonadota</taxon>
        <taxon>Alphaproteobacteria</taxon>
        <taxon>Acetobacterales</taxon>
        <taxon>Acetobacteraceae</taxon>
        <taxon>Lichenicoccus</taxon>
    </lineage>
</organism>
<protein>
    <submittedName>
        <fullName evidence="6">NAD(P)/FAD-dependent oxidoreductase</fullName>
    </submittedName>
</protein>
<dbReference type="PANTHER" id="PTHR42887:SF2">
    <property type="entry name" value="OS12G0638800 PROTEIN"/>
    <property type="match status" value="1"/>
</dbReference>
<dbReference type="InterPro" id="IPR023166">
    <property type="entry name" value="BaiN-like_dom_sf"/>
</dbReference>